<feature type="transmembrane region" description="Helical" evidence="5">
    <location>
        <begin position="151"/>
        <end position="174"/>
    </location>
</feature>
<keyword evidence="5" id="KW-0812">Transmembrane</keyword>
<name>A0A1Y2BTL6_9FUNG</name>
<evidence type="ECO:0000256" key="2">
    <source>
        <dbReference type="ARBA" id="ARBA00022676"/>
    </source>
</evidence>
<dbReference type="Proteomes" id="UP000193920">
    <property type="component" value="Unassembled WGS sequence"/>
</dbReference>
<dbReference type="EMBL" id="MCOG01000138">
    <property type="protein sequence ID" value="ORY38089.1"/>
    <property type="molecule type" value="Genomic_DNA"/>
</dbReference>
<feature type="domain" description="SUEL-type lectin" evidence="6">
    <location>
        <begin position="309"/>
        <end position="392"/>
    </location>
</feature>
<keyword evidence="5" id="KW-1133">Transmembrane helix</keyword>
<dbReference type="OrthoDB" id="2154537at2759"/>
<evidence type="ECO:0000313" key="7">
    <source>
        <dbReference type="EMBL" id="ORY38089.1"/>
    </source>
</evidence>
<comment type="caution">
    <text evidence="7">The sequence shown here is derived from an EMBL/GenBank/DDBJ whole genome shotgun (WGS) entry which is preliminary data.</text>
</comment>
<dbReference type="PANTHER" id="PTHR31306">
    <property type="entry name" value="ALPHA-1,6-MANNOSYLTRANSFERASE MNN11-RELATED"/>
    <property type="match status" value="1"/>
</dbReference>
<evidence type="ECO:0000256" key="1">
    <source>
        <dbReference type="ARBA" id="ARBA00005664"/>
    </source>
</evidence>
<dbReference type="Gene3D" id="3.90.550.10">
    <property type="entry name" value="Spore Coat Polysaccharide Biosynthesis Protein SpsA, Chain A"/>
    <property type="match status" value="1"/>
</dbReference>
<proteinExistence type="inferred from homology"/>
<feature type="region of interest" description="Disordered" evidence="4">
    <location>
        <begin position="44"/>
        <end position="85"/>
    </location>
</feature>
<reference evidence="7 8" key="1">
    <citation type="submission" date="2016-08" db="EMBL/GenBank/DDBJ databases">
        <title>A Parts List for Fungal Cellulosomes Revealed by Comparative Genomics.</title>
        <authorList>
            <consortium name="DOE Joint Genome Institute"/>
            <person name="Haitjema C.H."/>
            <person name="Gilmore S.P."/>
            <person name="Henske J.K."/>
            <person name="Solomon K.V."/>
            <person name="De Groot R."/>
            <person name="Kuo A."/>
            <person name="Mondo S.J."/>
            <person name="Salamov A.A."/>
            <person name="Labutti K."/>
            <person name="Zhao Z."/>
            <person name="Chiniquy J."/>
            <person name="Barry K."/>
            <person name="Brewer H.M."/>
            <person name="Purvine S.O."/>
            <person name="Wright A.T."/>
            <person name="Boxma B."/>
            <person name="Van Alen T."/>
            <person name="Hackstein J.H."/>
            <person name="Baker S.E."/>
            <person name="Grigoriev I.V."/>
            <person name="O'Malley M.A."/>
        </authorList>
    </citation>
    <scope>NUCLEOTIDE SEQUENCE [LARGE SCALE GENOMIC DNA]</scope>
    <source>
        <strain evidence="7 8">G1</strain>
    </source>
</reference>
<evidence type="ECO:0000259" key="6">
    <source>
        <dbReference type="Pfam" id="PF02140"/>
    </source>
</evidence>
<evidence type="ECO:0000256" key="4">
    <source>
        <dbReference type="SAM" id="MobiDB-lite"/>
    </source>
</evidence>
<dbReference type="CDD" id="cd22823">
    <property type="entry name" value="Gal_Rha_Lectin"/>
    <property type="match status" value="1"/>
</dbReference>
<dbReference type="Pfam" id="PF02140">
    <property type="entry name" value="SUEL_Lectin"/>
    <property type="match status" value="1"/>
</dbReference>
<sequence>MTIKSKFLKNGRDNQLNSSPISIQPTMVSITTIENNDTISNISRTTTPTNLNNNFEYRKFNDNNGSSIENDDTSGNEGDNESSCDVDKESILSTRIMIDEEIHSINSQIIITNEKWKDEEIYKKNKYRKRSRGRNKKYRQKSFRHIKKKKVVAFLLFTFLVQCLLVYLLINIFYVNNIDITKILNGKNNEEKMNENKNLNKEDFSWRYQDFKKKMMNTTIPDWNNEIDLNGFMLLNDNNPRGPITLDRDQDDGTKLDIFSMISSNKKLANLLKSYKNYQKMEKKIEKDDYLCNFEPDSSLEEQEDYTIFCPVHYILSINYTFYGRYNDDVYHCNKNKEDKYLLVSNKCGYQPLEEIQQICNGKQSCVLKLNSFNNNHCKDNIIKYLHINYQCIKEKTFENEDRFAVVMFANKINVNSVYENSVSEFYQYCRYYGYGFYLYQNRYDYGRSIYFMKLDYLVETMILALKENKYEWIFWVDNDVILANPNIELNAFIPPTTDKDIHFIGADDFNGLNLGVFFLRVHPWSLNLLIRSLSYSYYNPNKLLSFWDQSSVNNVLTEFEERKHYIIVPQTWFNSYINKKNSGDFLIHLAGKAYKDEEAKKFRDQVKSIHWQKYKTNEEMRSEVISYYALPKEDQHDIKYQ</sequence>
<dbReference type="InterPro" id="IPR000922">
    <property type="entry name" value="Lectin_gal-bd_dom"/>
</dbReference>
<dbReference type="InterPro" id="IPR029044">
    <property type="entry name" value="Nucleotide-diphossugar_trans"/>
</dbReference>
<dbReference type="AlphaFoldDB" id="A0A1Y2BTL6"/>
<dbReference type="InterPro" id="IPR043159">
    <property type="entry name" value="Lectin_gal-bd_sf"/>
</dbReference>
<accession>A0A1Y2BTL6</accession>
<dbReference type="STRING" id="1754190.A0A1Y2BTL6"/>
<evidence type="ECO:0000313" key="8">
    <source>
        <dbReference type="Proteomes" id="UP000193920"/>
    </source>
</evidence>
<protein>
    <recommendedName>
        <fullName evidence="6">SUEL-type lectin domain-containing protein</fullName>
    </recommendedName>
</protein>
<feature type="compositionally biased region" description="Acidic residues" evidence="4">
    <location>
        <begin position="69"/>
        <end position="84"/>
    </location>
</feature>
<feature type="compositionally biased region" description="Polar residues" evidence="4">
    <location>
        <begin position="44"/>
        <end position="55"/>
    </location>
</feature>
<dbReference type="GO" id="GO:0000139">
    <property type="term" value="C:Golgi membrane"/>
    <property type="evidence" value="ECO:0007669"/>
    <property type="project" value="TreeGrafter"/>
</dbReference>
<keyword evidence="2" id="KW-0328">Glycosyltransferase</keyword>
<comment type="similarity">
    <text evidence="1">Belongs to the glycosyltransferase 34 family.</text>
</comment>
<gene>
    <name evidence="7" type="ORF">LY90DRAFT_386262</name>
</gene>
<evidence type="ECO:0000256" key="3">
    <source>
        <dbReference type="ARBA" id="ARBA00022679"/>
    </source>
</evidence>
<dbReference type="InterPro" id="IPR008630">
    <property type="entry name" value="Glyco_trans_34"/>
</dbReference>
<dbReference type="GO" id="GO:0006487">
    <property type="term" value="P:protein N-linked glycosylation"/>
    <property type="evidence" value="ECO:0007669"/>
    <property type="project" value="TreeGrafter"/>
</dbReference>
<dbReference type="PANTHER" id="PTHR31306:SF8">
    <property type="entry name" value="GLYCOSYLTRANSFERASE FAMILY 34 PROTEIN"/>
    <property type="match status" value="1"/>
</dbReference>
<dbReference type="GO" id="GO:0016757">
    <property type="term" value="F:glycosyltransferase activity"/>
    <property type="evidence" value="ECO:0007669"/>
    <property type="project" value="UniProtKB-KW"/>
</dbReference>
<organism evidence="7 8">
    <name type="scientific">Neocallimastix californiae</name>
    <dbReference type="NCBI Taxonomy" id="1754190"/>
    <lineage>
        <taxon>Eukaryota</taxon>
        <taxon>Fungi</taxon>
        <taxon>Fungi incertae sedis</taxon>
        <taxon>Chytridiomycota</taxon>
        <taxon>Chytridiomycota incertae sedis</taxon>
        <taxon>Neocallimastigomycetes</taxon>
        <taxon>Neocallimastigales</taxon>
        <taxon>Neocallimastigaceae</taxon>
        <taxon>Neocallimastix</taxon>
    </lineage>
</organism>
<keyword evidence="8" id="KW-1185">Reference proteome</keyword>
<dbReference type="Pfam" id="PF05637">
    <property type="entry name" value="Glyco_transf_34"/>
    <property type="match status" value="2"/>
</dbReference>
<dbReference type="GO" id="GO:0030246">
    <property type="term" value="F:carbohydrate binding"/>
    <property type="evidence" value="ECO:0007669"/>
    <property type="project" value="InterPro"/>
</dbReference>
<keyword evidence="5" id="KW-0472">Membrane</keyword>
<evidence type="ECO:0000256" key="5">
    <source>
        <dbReference type="SAM" id="Phobius"/>
    </source>
</evidence>
<feature type="region of interest" description="Disordered" evidence="4">
    <location>
        <begin position="1"/>
        <end position="20"/>
    </location>
</feature>
<keyword evidence="3" id="KW-0808">Transferase</keyword>
<dbReference type="Gene3D" id="2.60.120.740">
    <property type="match status" value="1"/>
</dbReference>